<protein>
    <submittedName>
        <fullName evidence="4">ABC transporter substrate-binding protein</fullName>
    </submittedName>
</protein>
<dbReference type="Gene3D" id="3.40.190.10">
    <property type="entry name" value="Periplasmic binding protein-like II"/>
    <property type="match status" value="2"/>
</dbReference>
<dbReference type="InterPro" id="IPR006061">
    <property type="entry name" value="SBP_1_CS"/>
</dbReference>
<evidence type="ECO:0000256" key="3">
    <source>
        <dbReference type="ARBA" id="ARBA00022729"/>
    </source>
</evidence>
<dbReference type="Pfam" id="PF13531">
    <property type="entry name" value="SBP_bac_11"/>
    <property type="match status" value="1"/>
</dbReference>
<dbReference type="PANTHER" id="PTHR30006:SF25">
    <property type="entry name" value="PHOSPHOGLYCERATE TRANSPORT REGULATORY PROTEIN PGTC"/>
    <property type="match status" value="1"/>
</dbReference>
<evidence type="ECO:0000256" key="1">
    <source>
        <dbReference type="ARBA" id="ARBA00008520"/>
    </source>
</evidence>
<reference evidence="4" key="1">
    <citation type="submission" date="2021-03" db="EMBL/GenBank/DDBJ databases">
        <title>Plesiomonas shigelloides zfcc0051, isolated from zebrafish feces.</title>
        <authorList>
            <person name="Vanderhoek Z."/>
            <person name="Gaulke C."/>
        </authorList>
    </citation>
    <scope>NUCLEOTIDE SEQUENCE</scope>
    <source>
        <strain evidence="4">Zfcc0051</strain>
    </source>
</reference>
<dbReference type="AlphaFoldDB" id="A0A8I1W757"/>
<accession>A0A8I1W757</accession>
<sequence>MLFTAIYPASANAKEQSLAIITSFSEEISSELLDDYRQYRPSANIDIIYRKTESVLRLLNDGRVQPDVVLSSSPFLFNALQKNNGMLDSTLSFIPFAYSETVFIYNQEYLKKLNITPPDTWQALAKPEFHSHITMSSPSRSGTTHIMVESILQQYGWDAGWQLLLEIGGNLRGVSARSFGVSESVSRGVVGVGPVIDSYALKQQDKLKYITYRPIRKGPIIPVYYGVIHNSANKAATHDFLAYLQQLSTDESHAMRAFKKHAIQTSEQSSEKPYSVDQTLMLKRSNLVKLLFDKTIVAHTPILQQVWGDIHQKEKRRLTSAEQHKITQAKQLLSTPIITQAQSESAHVLQLANLPPQSHERVMFSESLEKKFRLNIDKALDILRTIE</sequence>
<dbReference type="EMBL" id="JAFNAA010000014">
    <property type="protein sequence ID" value="MBO1109094.1"/>
    <property type="molecule type" value="Genomic_DNA"/>
</dbReference>
<name>A0A8I1W757_PLESH</name>
<gene>
    <name evidence="4" type="ORF">J2R62_12900</name>
</gene>
<comment type="similarity">
    <text evidence="1">Belongs to the bacterial solute-binding protein 1 family.</text>
</comment>
<dbReference type="GO" id="GO:0055085">
    <property type="term" value="P:transmembrane transport"/>
    <property type="evidence" value="ECO:0007669"/>
    <property type="project" value="InterPro"/>
</dbReference>
<dbReference type="SUPFAM" id="SSF53850">
    <property type="entry name" value="Periplasmic binding protein-like II"/>
    <property type="match status" value="1"/>
</dbReference>
<dbReference type="Proteomes" id="UP000664658">
    <property type="component" value="Unassembled WGS sequence"/>
</dbReference>
<proteinExistence type="inferred from homology"/>
<dbReference type="GO" id="GO:0030288">
    <property type="term" value="C:outer membrane-bounded periplasmic space"/>
    <property type="evidence" value="ECO:0007669"/>
    <property type="project" value="TreeGrafter"/>
</dbReference>
<keyword evidence="3" id="KW-0732">Signal</keyword>
<evidence type="ECO:0000313" key="4">
    <source>
        <dbReference type="EMBL" id="MBO1109094.1"/>
    </source>
</evidence>
<evidence type="ECO:0000313" key="5">
    <source>
        <dbReference type="Proteomes" id="UP000664658"/>
    </source>
</evidence>
<comment type="caution">
    <text evidence="4">The sequence shown here is derived from an EMBL/GenBank/DDBJ whole genome shotgun (WGS) entry which is preliminary data.</text>
</comment>
<dbReference type="RefSeq" id="WP_207542370.1">
    <property type="nucleotide sequence ID" value="NZ_JAFNAA010000014.1"/>
</dbReference>
<dbReference type="PROSITE" id="PS01037">
    <property type="entry name" value="SBP_BACTERIAL_1"/>
    <property type="match status" value="1"/>
</dbReference>
<evidence type="ECO:0000256" key="2">
    <source>
        <dbReference type="ARBA" id="ARBA00022448"/>
    </source>
</evidence>
<dbReference type="PANTHER" id="PTHR30006">
    <property type="entry name" value="THIAMINE-BINDING PERIPLASMIC PROTEIN-RELATED"/>
    <property type="match status" value="1"/>
</dbReference>
<keyword evidence="2" id="KW-0813">Transport</keyword>
<organism evidence="4 5">
    <name type="scientific">Plesiomonas shigelloides</name>
    <name type="common">Aeromonas shigelloides</name>
    <dbReference type="NCBI Taxonomy" id="703"/>
    <lineage>
        <taxon>Bacteria</taxon>
        <taxon>Pseudomonadati</taxon>
        <taxon>Pseudomonadota</taxon>
        <taxon>Gammaproteobacteria</taxon>
        <taxon>Enterobacterales</taxon>
        <taxon>Enterobacteriaceae</taxon>
        <taxon>Plesiomonas</taxon>
    </lineage>
</organism>